<evidence type="ECO:0000313" key="2">
    <source>
        <dbReference type="EMBL" id="RYO99782.1"/>
    </source>
</evidence>
<dbReference type="Proteomes" id="UP000293360">
    <property type="component" value="Unassembled WGS sequence"/>
</dbReference>
<dbReference type="SUPFAM" id="SSF52374">
    <property type="entry name" value="Nucleotidylyl transferase"/>
    <property type="match status" value="1"/>
</dbReference>
<dbReference type="Gene3D" id="3.40.50.620">
    <property type="entry name" value="HUPs"/>
    <property type="match status" value="1"/>
</dbReference>
<sequence length="408" mass="45205">MSFVSGGGSLPSLILLTPPPRPASRATLDATFRPPLEAAISKLKNEDEGATLIVALTSPFLTGQFLRHKTLSWPESQTLIAGLYGIISIICAKLSIPSEVHACPGSVDVRVVLVDHDPSRQYTDFKPAIETNNTIIVDLATFASAYHPWKYIFHVNNEAGYSLLTTYLKMFERIQTLRQDQLVVVEGGLAMSVKPSDPSHFGPQTNLHTTVCLGGTFDHLHPGHKLLLHAAVLLLNVPERAAKKSCRFIVGITGDELLKRKKYAEYMQPWDVRAMTVIEFLFTLLYLSRDGWRRDPDLQLSRKEGEIMARFRDGTIEIQTVVIQDPFGPTITSENMDALVVSGETRSGGEAVNAKRHEHGWHPLEIFEVDVLGAEEVGDDQPTKTQDFATKISSTAIRKQKAEARGRI</sequence>
<feature type="domain" description="Cytidyltransferase-like" evidence="1">
    <location>
        <begin position="213"/>
        <end position="399"/>
    </location>
</feature>
<evidence type="ECO:0000259" key="1">
    <source>
        <dbReference type="Pfam" id="PF01467"/>
    </source>
</evidence>
<reference evidence="2 3" key="1">
    <citation type="submission" date="2018-06" db="EMBL/GenBank/DDBJ databases">
        <title>Complete Genomes of Monosporascus.</title>
        <authorList>
            <person name="Robinson A.J."/>
            <person name="Natvig D.O."/>
        </authorList>
    </citation>
    <scope>NUCLEOTIDE SEQUENCE [LARGE SCALE GENOMIC DNA]</scope>
    <source>
        <strain evidence="2 3">CBS 110550</strain>
    </source>
</reference>
<dbReference type="GO" id="GO:0004140">
    <property type="term" value="F:dephospho-CoA kinase activity"/>
    <property type="evidence" value="ECO:0007669"/>
    <property type="project" value="TreeGrafter"/>
</dbReference>
<proteinExistence type="predicted"/>
<comment type="caution">
    <text evidence="2">The sequence shown here is derived from an EMBL/GenBank/DDBJ whole genome shotgun (WGS) entry which is preliminary data.</text>
</comment>
<dbReference type="STRING" id="155417.A0A4Q4T409"/>
<dbReference type="InterPro" id="IPR004821">
    <property type="entry name" value="Cyt_trans-like"/>
</dbReference>
<name>A0A4Q4T409_9PEZI</name>
<evidence type="ECO:0000313" key="3">
    <source>
        <dbReference type="Proteomes" id="UP000293360"/>
    </source>
</evidence>
<dbReference type="GO" id="GO:0015937">
    <property type="term" value="P:coenzyme A biosynthetic process"/>
    <property type="evidence" value="ECO:0007669"/>
    <property type="project" value="TreeGrafter"/>
</dbReference>
<keyword evidence="3" id="KW-1185">Reference proteome</keyword>
<protein>
    <recommendedName>
        <fullName evidence="1">Cytidyltransferase-like domain-containing protein</fullName>
    </recommendedName>
</protein>
<dbReference type="Pfam" id="PF01467">
    <property type="entry name" value="CTP_transf_like"/>
    <property type="match status" value="1"/>
</dbReference>
<dbReference type="PANTHER" id="PTHR10695:SF46">
    <property type="entry name" value="BIFUNCTIONAL COENZYME A SYNTHASE-RELATED"/>
    <property type="match status" value="1"/>
</dbReference>
<gene>
    <name evidence="2" type="ORF">DL764_006707</name>
</gene>
<accession>A0A4Q4T409</accession>
<dbReference type="OrthoDB" id="330671at2759"/>
<dbReference type="PANTHER" id="PTHR10695">
    <property type="entry name" value="DEPHOSPHO-COA KINASE-RELATED"/>
    <property type="match status" value="1"/>
</dbReference>
<dbReference type="InterPro" id="IPR014729">
    <property type="entry name" value="Rossmann-like_a/b/a_fold"/>
</dbReference>
<dbReference type="EMBL" id="QJNU01000407">
    <property type="protein sequence ID" value="RYO99782.1"/>
    <property type="molecule type" value="Genomic_DNA"/>
</dbReference>
<dbReference type="AlphaFoldDB" id="A0A4Q4T409"/>
<organism evidence="2 3">
    <name type="scientific">Monosporascus ibericus</name>
    <dbReference type="NCBI Taxonomy" id="155417"/>
    <lineage>
        <taxon>Eukaryota</taxon>
        <taxon>Fungi</taxon>
        <taxon>Dikarya</taxon>
        <taxon>Ascomycota</taxon>
        <taxon>Pezizomycotina</taxon>
        <taxon>Sordariomycetes</taxon>
        <taxon>Xylariomycetidae</taxon>
        <taxon>Xylariales</taxon>
        <taxon>Xylariales incertae sedis</taxon>
        <taxon>Monosporascus</taxon>
    </lineage>
</organism>